<feature type="region of interest" description="Disordered" evidence="1">
    <location>
        <begin position="1"/>
        <end position="52"/>
    </location>
</feature>
<dbReference type="AlphaFoldDB" id="Q2RBC0"/>
<reference evidence="2" key="3">
    <citation type="submission" date="2006-01" db="EMBL/GenBank/DDBJ databases">
        <authorList>
            <person name="Buell R."/>
        </authorList>
    </citation>
    <scope>NUCLEOTIDE SEQUENCE</scope>
</reference>
<name>Q2RBC0_ORYSJ</name>
<evidence type="ECO:0000313" key="2">
    <source>
        <dbReference type="EMBL" id="ABA91245.1"/>
    </source>
</evidence>
<gene>
    <name evidence="2" type="ordered locus">LOC_Os11g02510</name>
</gene>
<evidence type="ECO:0000256" key="1">
    <source>
        <dbReference type="SAM" id="MobiDB-lite"/>
    </source>
</evidence>
<reference evidence="2" key="2">
    <citation type="submission" date="2005-04" db="EMBL/GenBank/DDBJ databases">
        <authorList>
            <person name="Buell C.R."/>
            <person name="Wing R.A."/>
            <person name="McCombie W.A."/>
            <person name="Ouyang S."/>
        </authorList>
    </citation>
    <scope>NUCLEOTIDE SEQUENCE</scope>
</reference>
<accession>Q2RBC0</accession>
<protein>
    <submittedName>
        <fullName evidence="2">Uncharacterized protein</fullName>
    </submittedName>
</protein>
<dbReference type="EMBL" id="DP000010">
    <property type="protein sequence ID" value="ABA91245.1"/>
    <property type="molecule type" value="Genomic_DNA"/>
</dbReference>
<proteinExistence type="predicted"/>
<sequence length="116" mass="11450">MAATGDAAAVGGGAACGRRGEERRTGSPAGRRSRVRGRGAAPDGVELGGPSVPAAAALKRAGVPEDEMANLERQLAPGPSTAPPAPSTANRMMNFVSAGVQAQAESSSRQQQAAAA</sequence>
<organism evidence="2">
    <name type="scientific">Oryza sativa subsp. japonica</name>
    <name type="common">Rice</name>
    <dbReference type="NCBI Taxonomy" id="39947"/>
    <lineage>
        <taxon>Eukaryota</taxon>
        <taxon>Viridiplantae</taxon>
        <taxon>Streptophyta</taxon>
        <taxon>Embryophyta</taxon>
        <taxon>Tracheophyta</taxon>
        <taxon>Spermatophyta</taxon>
        <taxon>Magnoliopsida</taxon>
        <taxon>Liliopsida</taxon>
        <taxon>Poales</taxon>
        <taxon>Poaceae</taxon>
        <taxon>BOP clade</taxon>
        <taxon>Oryzoideae</taxon>
        <taxon>Oryzeae</taxon>
        <taxon>Oryzinae</taxon>
        <taxon>Oryza</taxon>
        <taxon>Oryza sativa</taxon>
    </lineage>
</organism>
<reference evidence="2" key="1">
    <citation type="journal article" date="2005" name="BMC Biol.">
        <title>The sequence of rice chromosomes 11 and 12, rich in disease resistance genes and recent gene duplications.</title>
        <authorList>
            <consortium name="The rice chromosomes 11 and 12 sequencing consortia"/>
        </authorList>
    </citation>
    <scope>NUCLEOTIDE SEQUENCE [LARGE SCALE GENOMIC DNA]</scope>
</reference>